<evidence type="ECO:0000313" key="2">
    <source>
        <dbReference type="EMBL" id="CAK3972676.1"/>
    </source>
</evidence>
<name>A0AAI8YX56_9PEZI</name>
<sequence length="193" mass="20507">MSQEQSPVACAAATGEKATYSQSEVNLAIHGMILRKSYATLMKVCDFPTEEAAYLALVDKLARDTIAGESAKTADTTAAAAAIGEKAMYTSKEVRESAKAAKTRATPQNGKKIPKKRVNMETDDEGEESAATAPYMYLTNTAILISDRSPLHQLPSSPLPLGRSYSSSGPWRPHVLALGLSSPRTPPPVLNAA</sequence>
<gene>
    <name evidence="2" type="ORF">LECACI_7A003618</name>
</gene>
<comment type="caution">
    <text evidence="2">The sequence shown here is derived from an EMBL/GenBank/DDBJ whole genome shotgun (WGS) entry which is preliminary data.</text>
</comment>
<evidence type="ECO:0000256" key="1">
    <source>
        <dbReference type="SAM" id="MobiDB-lite"/>
    </source>
</evidence>
<reference evidence="2" key="1">
    <citation type="submission" date="2023-11" db="EMBL/GenBank/DDBJ databases">
        <authorList>
            <person name="Alioto T."/>
            <person name="Alioto T."/>
            <person name="Gomez Garrido J."/>
        </authorList>
    </citation>
    <scope>NUCLEOTIDE SEQUENCE</scope>
</reference>
<dbReference type="Proteomes" id="UP001296104">
    <property type="component" value="Unassembled WGS sequence"/>
</dbReference>
<evidence type="ECO:0000313" key="3">
    <source>
        <dbReference type="Proteomes" id="UP001296104"/>
    </source>
</evidence>
<feature type="region of interest" description="Disordered" evidence="1">
    <location>
        <begin position="97"/>
        <end position="132"/>
    </location>
</feature>
<accession>A0AAI8YX56</accession>
<proteinExistence type="predicted"/>
<organism evidence="2 3">
    <name type="scientific">Lecanosticta acicola</name>
    <dbReference type="NCBI Taxonomy" id="111012"/>
    <lineage>
        <taxon>Eukaryota</taxon>
        <taxon>Fungi</taxon>
        <taxon>Dikarya</taxon>
        <taxon>Ascomycota</taxon>
        <taxon>Pezizomycotina</taxon>
        <taxon>Dothideomycetes</taxon>
        <taxon>Dothideomycetidae</taxon>
        <taxon>Mycosphaerellales</taxon>
        <taxon>Mycosphaerellaceae</taxon>
        <taxon>Lecanosticta</taxon>
    </lineage>
</organism>
<keyword evidence="3" id="KW-1185">Reference proteome</keyword>
<dbReference type="EMBL" id="CAVMBE010000018">
    <property type="protein sequence ID" value="CAK3972676.1"/>
    <property type="molecule type" value="Genomic_DNA"/>
</dbReference>
<dbReference type="AlphaFoldDB" id="A0AAI8YX56"/>
<protein>
    <submittedName>
        <fullName evidence="2">Uncharacterized protein</fullName>
    </submittedName>
</protein>